<feature type="transmembrane region" description="Helical" evidence="7">
    <location>
        <begin position="314"/>
        <end position="333"/>
    </location>
</feature>
<feature type="transmembrane region" description="Helical" evidence="7">
    <location>
        <begin position="354"/>
        <end position="374"/>
    </location>
</feature>
<evidence type="ECO:0000256" key="3">
    <source>
        <dbReference type="ARBA" id="ARBA00022692"/>
    </source>
</evidence>
<protein>
    <submittedName>
        <fullName evidence="9">Multidrug effflux MFS transporter</fullName>
    </submittedName>
</protein>
<name>A0ABT0RRP2_9SPHN</name>
<dbReference type="Pfam" id="PF07690">
    <property type="entry name" value="MFS_1"/>
    <property type="match status" value="1"/>
</dbReference>
<comment type="caution">
    <text evidence="9">The sequence shown here is derived from an EMBL/GenBank/DDBJ whole genome shotgun (WGS) entry which is preliminary data.</text>
</comment>
<keyword evidence="4 7" id="KW-1133">Transmembrane helix</keyword>
<reference evidence="9 10" key="1">
    <citation type="submission" date="2022-05" db="EMBL/GenBank/DDBJ databases">
        <authorList>
            <person name="Jo J.-H."/>
            <person name="Im W.-T."/>
        </authorList>
    </citation>
    <scope>NUCLEOTIDE SEQUENCE [LARGE SCALE GENOMIC DNA]</scope>
    <source>
        <strain evidence="9 10">NSE70-1</strain>
    </source>
</reference>
<evidence type="ECO:0000256" key="6">
    <source>
        <dbReference type="SAM" id="MobiDB-lite"/>
    </source>
</evidence>
<feature type="transmembrane region" description="Helical" evidence="7">
    <location>
        <begin position="289"/>
        <end position="308"/>
    </location>
</feature>
<evidence type="ECO:0000256" key="5">
    <source>
        <dbReference type="ARBA" id="ARBA00023136"/>
    </source>
</evidence>
<dbReference type="PANTHER" id="PTHR43124:SF3">
    <property type="entry name" value="CHLORAMPHENICOL EFFLUX PUMP RV0191"/>
    <property type="match status" value="1"/>
</dbReference>
<feature type="domain" description="Major facilitator superfamily (MFS) profile" evidence="8">
    <location>
        <begin position="19"/>
        <end position="403"/>
    </location>
</feature>
<sequence length="428" mass="45491">MPIALPYSTGARRPGPKETVALLAGLMALNAFAIDAMIPALPDIGADLGVGTENMRQLVVIAYFFGFGVGQIIWGPLADRFGRKPILAVGVALYAGFGLLCGIAGSFELLIAGRIAMGASAAVTRVLVTAMVRDLFEGEEMARVMSLVFMVFMLVPMLAPNIGQAILLVADWRAIFLVLAGYGAIMWLWGFIRLPETLHPEFRRALNAGEIWSGVKVAASDRLSIGYTLALTAVFGVLTGYISSIQQIVFDVFDSGELIGIVFAAIAGPMVFASWGNSRVVGRFGLRRTGHCGLIAIVTMTAIHAIVAESMDEPLWLFILLMQLTFVSFSFTTSNFGTLAMTNMAPIAGTASSFQGVTGTIGGALLGLAIGQSFDGTQLPFLIGCAMCGTLGLAIVFWTERGKLFAAIGKPEEEEERAETTPPPDPDY</sequence>
<evidence type="ECO:0000256" key="1">
    <source>
        <dbReference type="ARBA" id="ARBA00004651"/>
    </source>
</evidence>
<accession>A0ABT0RRP2</accession>
<feature type="transmembrane region" description="Helical" evidence="7">
    <location>
        <begin position="225"/>
        <end position="246"/>
    </location>
</feature>
<feature type="transmembrane region" description="Helical" evidence="7">
    <location>
        <begin position="20"/>
        <end position="38"/>
    </location>
</feature>
<feature type="transmembrane region" description="Helical" evidence="7">
    <location>
        <begin position="380"/>
        <end position="398"/>
    </location>
</feature>
<dbReference type="CDD" id="cd17320">
    <property type="entry name" value="MFS_MdfA_MDR_like"/>
    <property type="match status" value="1"/>
</dbReference>
<feature type="transmembrane region" description="Helical" evidence="7">
    <location>
        <begin position="258"/>
        <end position="277"/>
    </location>
</feature>
<dbReference type="InterPro" id="IPR011701">
    <property type="entry name" value="MFS"/>
</dbReference>
<proteinExistence type="predicted"/>
<gene>
    <name evidence="9" type="ORF">LZ496_02650</name>
</gene>
<dbReference type="RefSeq" id="WP_249903039.1">
    <property type="nucleotide sequence ID" value="NZ_JAMGBA010000001.1"/>
</dbReference>
<feature type="transmembrane region" description="Helical" evidence="7">
    <location>
        <begin position="174"/>
        <end position="194"/>
    </location>
</feature>
<comment type="subcellular location">
    <subcellularLocation>
        <location evidence="1">Cell membrane</location>
        <topology evidence="1">Multi-pass membrane protein</topology>
    </subcellularLocation>
</comment>
<evidence type="ECO:0000256" key="7">
    <source>
        <dbReference type="SAM" id="Phobius"/>
    </source>
</evidence>
<keyword evidence="5 7" id="KW-0472">Membrane</keyword>
<evidence type="ECO:0000313" key="10">
    <source>
        <dbReference type="Proteomes" id="UP001203410"/>
    </source>
</evidence>
<dbReference type="SUPFAM" id="SSF103473">
    <property type="entry name" value="MFS general substrate transporter"/>
    <property type="match status" value="1"/>
</dbReference>
<feature type="transmembrane region" description="Helical" evidence="7">
    <location>
        <begin position="111"/>
        <end position="132"/>
    </location>
</feature>
<keyword evidence="10" id="KW-1185">Reference proteome</keyword>
<dbReference type="Gene3D" id="1.20.1720.10">
    <property type="entry name" value="Multidrug resistance protein D"/>
    <property type="match status" value="1"/>
</dbReference>
<organism evidence="9 10">
    <name type="scientific">Sphingomonas caseinilyticus</name>
    <dbReference type="NCBI Taxonomy" id="2908205"/>
    <lineage>
        <taxon>Bacteria</taxon>
        <taxon>Pseudomonadati</taxon>
        <taxon>Pseudomonadota</taxon>
        <taxon>Alphaproteobacteria</taxon>
        <taxon>Sphingomonadales</taxon>
        <taxon>Sphingomonadaceae</taxon>
        <taxon>Sphingomonas</taxon>
    </lineage>
</organism>
<evidence type="ECO:0000259" key="8">
    <source>
        <dbReference type="PROSITE" id="PS50850"/>
    </source>
</evidence>
<dbReference type="EMBL" id="JAMGBA010000001">
    <property type="protein sequence ID" value="MCL6697682.1"/>
    <property type="molecule type" value="Genomic_DNA"/>
</dbReference>
<evidence type="ECO:0000256" key="4">
    <source>
        <dbReference type="ARBA" id="ARBA00022989"/>
    </source>
</evidence>
<keyword evidence="3 7" id="KW-0812">Transmembrane</keyword>
<evidence type="ECO:0000313" key="9">
    <source>
        <dbReference type="EMBL" id="MCL6697682.1"/>
    </source>
</evidence>
<feature type="transmembrane region" description="Helical" evidence="7">
    <location>
        <begin position="86"/>
        <end position="105"/>
    </location>
</feature>
<feature type="region of interest" description="Disordered" evidence="6">
    <location>
        <begin position="409"/>
        <end position="428"/>
    </location>
</feature>
<dbReference type="PROSITE" id="PS50850">
    <property type="entry name" value="MFS"/>
    <property type="match status" value="1"/>
</dbReference>
<dbReference type="Proteomes" id="UP001203410">
    <property type="component" value="Unassembled WGS sequence"/>
</dbReference>
<dbReference type="PANTHER" id="PTHR43124">
    <property type="entry name" value="PURINE EFFLUX PUMP PBUE"/>
    <property type="match status" value="1"/>
</dbReference>
<dbReference type="InterPro" id="IPR020846">
    <property type="entry name" value="MFS_dom"/>
</dbReference>
<keyword evidence="2" id="KW-1003">Cell membrane</keyword>
<dbReference type="InterPro" id="IPR050189">
    <property type="entry name" value="MFS_Efflux_Transporters"/>
</dbReference>
<evidence type="ECO:0000256" key="2">
    <source>
        <dbReference type="ARBA" id="ARBA00022475"/>
    </source>
</evidence>
<feature type="transmembrane region" description="Helical" evidence="7">
    <location>
        <begin position="144"/>
        <end position="168"/>
    </location>
</feature>
<feature type="transmembrane region" description="Helical" evidence="7">
    <location>
        <begin position="58"/>
        <end position="74"/>
    </location>
</feature>
<dbReference type="InterPro" id="IPR036259">
    <property type="entry name" value="MFS_trans_sf"/>
</dbReference>